<keyword evidence="1" id="KW-1133">Transmembrane helix</keyword>
<feature type="transmembrane region" description="Helical" evidence="1">
    <location>
        <begin position="372"/>
        <end position="389"/>
    </location>
</feature>
<evidence type="ECO:0000313" key="3">
    <source>
        <dbReference type="Proteomes" id="UP000250266"/>
    </source>
</evidence>
<organism evidence="2 3">
    <name type="scientific">Lepidopterella palustris CBS 459.81</name>
    <dbReference type="NCBI Taxonomy" id="1314670"/>
    <lineage>
        <taxon>Eukaryota</taxon>
        <taxon>Fungi</taxon>
        <taxon>Dikarya</taxon>
        <taxon>Ascomycota</taxon>
        <taxon>Pezizomycotina</taxon>
        <taxon>Dothideomycetes</taxon>
        <taxon>Pleosporomycetidae</taxon>
        <taxon>Mytilinidiales</taxon>
        <taxon>Argynnaceae</taxon>
        <taxon>Lepidopterella</taxon>
    </lineage>
</organism>
<feature type="transmembrane region" description="Helical" evidence="1">
    <location>
        <begin position="262"/>
        <end position="285"/>
    </location>
</feature>
<keyword evidence="3" id="KW-1185">Reference proteome</keyword>
<dbReference type="PANTHER" id="PTHR35395">
    <property type="entry name" value="DUF6536 DOMAIN-CONTAINING PROTEIN"/>
    <property type="match status" value="1"/>
</dbReference>
<dbReference type="OrthoDB" id="5429634at2759"/>
<reference evidence="2 3" key="1">
    <citation type="journal article" date="2016" name="Nat. Commun.">
        <title>Ectomycorrhizal ecology is imprinted in the genome of the dominant symbiotic fungus Cenococcum geophilum.</title>
        <authorList>
            <consortium name="DOE Joint Genome Institute"/>
            <person name="Peter M."/>
            <person name="Kohler A."/>
            <person name="Ohm R.A."/>
            <person name="Kuo A."/>
            <person name="Krutzmann J."/>
            <person name="Morin E."/>
            <person name="Arend M."/>
            <person name="Barry K.W."/>
            <person name="Binder M."/>
            <person name="Choi C."/>
            <person name="Clum A."/>
            <person name="Copeland A."/>
            <person name="Grisel N."/>
            <person name="Haridas S."/>
            <person name="Kipfer T."/>
            <person name="LaButti K."/>
            <person name="Lindquist E."/>
            <person name="Lipzen A."/>
            <person name="Maire R."/>
            <person name="Meier B."/>
            <person name="Mihaltcheva S."/>
            <person name="Molinier V."/>
            <person name="Murat C."/>
            <person name="Poggeler S."/>
            <person name="Quandt C.A."/>
            <person name="Sperisen C."/>
            <person name="Tritt A."/>
            <person name="Tisserant E."/>
            <person name="Crous P.W."/>
            <person name="Henrissat B."/>
            <person name="Nehls U."/>
            <person name="Egli S."/>
            <person name="Spatafora J.W."/>
            <person name="Grigoriev I.V."/>
            <person name="Martin F.M."/>
        </authorList>
    </citation>
    <scope>NUCLEOTIDE SEQUENCE [LARGE SCALE GENOMIC DNA]</scope>
    <source>
        <strain evidence="2 3">CBS 459.81</strain>
    </source>
</reference>
<protein>
    <submittedName>
        <fullName evidence="2">Uncharacterized protein</fullName>
    </submittedName>
</protein>
<accession>A0A8E2DXV7</accession>
<evidence type="ECO:0000313" key="2">
    <source>
        <dbReference type="EMBL" id="OCK73629.1"/>
    </source>
</evidence>
<dbReference type="Proteomes" id="UP000250266">
    <property type="component" value="Unassembled WGS sequence"/>
</dbReference>
<name>A0A8E2DXV7_9PEZI</name>
<keyword evidence="1" id="KW-0812">Transmembrane</keyword>
<dbReference type="PANTHER" id="PTHR35395:SF1">
    <property type="entry name" value="DUF6536 DOMAIN-CONTAINING PROTEIN"/>
    <property type="match status" value="1"/>
</dbReference>
<keyword evidence="1" id="KW-0472">Membrane</keyword>
<evidence type="ECO:0000256" key="1">
    <source>
        <dbReference type="SAM" id="Phobius"/>
    </source>
</evidence>
<gene>
    <name evidence="2" type="ORF">K432DRAFT_410535</name>
</gene>
<dbReference type="AlphaFoldDB" id="A0A8E2DXV7"/>
<sequence>MHSSRNIQNSDSSSVLGLRPTYHRVGSIDVDGENLELGDIGRSAPSTYSDITSHLSNYTPSIEPLRTTTEDLFGQSPHEVNLTKAVPAIKTKRHAWPHWNPRQGWRFGVLVGCYISAVVLTINFILLLVGVFRYGGFTMGSFSWNLTTPLGNTQVQTNWTEWDGKTPIEAQVSLSNNGTFHLIGSTTYRKVYNISDYTKFQDALPHIVWPNLTVVNASEIHSISDVPLVASLLSDAYWLSSPYLHVNYALSNPIKNSSSIQIGLIFMIIVIIANATKLAVMYTLYKDPSSHLVAMGDVVASFLARPDTTTAGMCNLDKVILSISYFTLNRLVTTLHIAQEWNTYGTIRKGLRVPNPTPDSCQRPTYFLDLPFRWAIPLICISGLLHWLLS</sequence>
<dbReference type="EMBL" id="KV745701">
    <property type="protein sequence ID" value="OCK73629.1"/>
    <property type="molecule type" value="Genomic_DNA"/>
</dbReference>
<proteinExistence type="predicted"/>
<feature type="transmembrane region" description="Helical" evidence="1">
    <location>
        <begin position="107"/>
        <end position="132"/>
    </location>
</feature>